<organism evidence="3 4">
    <name type="scientific">Strongylus vulgaris</name>
    <name type="common">Blood worm</name>
    <dbReference type="NCBI Taxonomy" id="40348"/>
    <lineage>
        <taxon>Eukaryota</taxon>
        <taxon>Metazoa</taxon>
        <taxon>Ecdysozoa</taxon>
        <taxon>Nematoda</taxon>
        <taxon>Chromadorea</taxon>
        <taxon>Rhabditida</taxon>
        <taxon>Rhabditina</taxon>
        <taxon>Rhabditomorpha</taxon>
        <taxon>Strongyloidea</taxon>
        <taxon>Strongylidae</taxon>
        <taxon>Strongylus</taxon>
    </lineage>
</organism>
<proteinExistence type="predicted"/>
<accession>A0A3P7KTD6</accession>
<dbReference type="Proteomes" id="UP000270094">
    <property type="component" value="Unassembled WGS sequence"/>
</dbReference>
<feature type="region of interest" description="Disordered" evidence="1">
    <location>
        <begin position="71"/>
        <end position="108"/>
    </location>
</feature>
<dbReference type="EMBL" id="UYYB01017794">
    <property type="protein sequence ID" value="VDM70828.1"/>
    <property type="molecule type" value="Genomic_DNA"/>
</dbReference>
<feature type="region of interest" description="Disordered" evidence="1">
    <location>
        <begin position="147"/>
        <end position="224"/>
    </location>
</feature>
<feature type="compositionally biased region" description="Acidic residues" evidence="1">
    <location>
        <begin position="193"/>
        <end position="214"/>
    </location>
</feature>
<reference evidence="3 4" key="1">
    <citation type="submission" date="2018-11" db="EMBL/GenBank/DDBJ databases">
        <authorList>
            <consortium name="Pathogen Informatics"/>
        </authorList>
    </citation>
    <scope>NUCLEOTIDE SEQUENCE [LARGE SCALE GENOMIC DNA]</scope>
</reference>
<dbReference type="AlphaFoldDB" id="A0A3P7KTD6"/>
<evidence type="ECO:0000256" key="1">
    <source>
        <dbReference type="SAM" id="MobiDB-lite"/>
    </source>
</evidence>
<keyword evidence="4" id="KW-1185">Reference proteome</keyword>
<gene>
    <name evidence="3" type="ORF">SVUK_LOCUS5826</name>
</gene>
<feature type="non-terminal residue" evidence="3">
    <location>
        <position position="224"/>
    </location>
</feature>
<evidence type="ECO:0000313" key="3">
    <source>
        <dbReference type="EMBL" id="VDM70828.1"/>
    </source>
</evidence>
<name>A0A3P7KTD6_STRVU</name>
<evidence type="ECO:0000256" key="2">
    <source>
        <dbReference type="SAM" id="SignalP"/>
    </source>
</evidence>
<evidence type="ECO:0000313" key="4">
    <source>
        <dbReference type="Proteomes" id="UP000270094"/>
    </source>
</evidence>
<protein>
    <submittedName>
        <fullName evidence="3">Uncharacterized protein</fullName>
    </submittedName>
</protein>
<keyword evidence="2" id="KW-0732">Signal</keyword>
<feature type="compositionally biased region" description="Basic and acidic residues" evidence="1">
    <location>
        <begin position="91"/>
        <end position="108"/>
    </location>
</feature>
<feature type="chain" id="PRO_5017948666" evidence="2">
    <location>
        <begin position="17"/>
        <end position="224"/>
    </location>
</feature>
<feature type="signal peptide" evidence="2">
    <location>
        <begin position="1"/>
        <end position="16"/>
    </location>
</feature>
<sequence length="224" mass="24713">MKVLALLLLISQYIDGNVTHRSLGSAGVSNATTRTESIAPNLNQTEISGIEKKNGEDAGIKLNDEERAEIRKRGVQMTSDLGNGKISKRTSSSDRNQRHTPDRDGRVRAKAVEEIVERSDGEDEVMKQDDGDFYESLARHLEQARKLLKKKKKVSDKEKDDYDLELIEGDSGAITGRDDVGDAGGEQGNNQDSDYEKEGADEDYDGDENDDDYGDVTSTENPNS</sequence>